<name>V3Z970_LOTGI</name>
<dbReference type="GO" id="GO:0006508">
    <property type="term" value="P:proteolysis"/>
    <property type="evidence" value="ECO:0007669"/>
    <property type="project" value="TreeGrafter"/>
</dbReference>
<evidence type="ECO:0000256" key="5">
    <source>
        <dbReference type="ARBA" id="ARBA00023145"/>
    </source>
</evidence>
<evidence type="ECO:0000313" key="7">
    <source>
        <dbReference type="EMBL" id="ESO87438.1"/>
    </source>
</evidence>
<dbReference type="SUPFAM" id="SSF82895">
    <property type="entry name" value="TSP-1 type 1 repeat"/>
    <property type="match status" value="4"/>
</dbReference>
<comment type="subcellular location">
    <subcellularLocation>
        <location evidence="1">Secreted</location>
    </subcellularLocation>
</comment>
<dbReference type="Pfam" id="PF19030">
    <property type="entry name" value="TSP1_ADAMTS"/>
    <property type="match status" value="4"/>
</dbReference>
<dbReference type="GO" id="GO:0004222">
    <property type="term" value="F:metalloendopeptidase activity"/>
    <property type="evidence" value="ECO:0007669"/>
    <property type="project" value="TreeGrafter"/>
</dbReference>
<dbReference type="PANTHER" id="PTHR13723:SF281">
    <property type="entry name" value="PAPILIN"/>
    <property type="match status" value="1"/>
</dbReference>
<dbReference type="KEGG" id="lgi:LOTGIDRAFT_127889"/>
<keyword evidence="8" id="KW-1185">Reference proteome</keyword>
<sequence>CSVTCGDGEETRDVYCGEKDDPSDDLLCQEQEAPDAVRDCYKHECPLEWSVGDWSPCSQSCGEGLRYRNVFCGVEEEDYDDYRCVEEYKPSDTKPCFLGDCPLEWTVGEWQECSQSCGEGMRYRDVFCGVEEDYDDYLCNEEIRPSDTQPCFLRDCPVEWTVGEWQECSKTCGTGIEKRVVYCGDEEDETDDHLCSNDPPSATKFCNKGKCKPLRRPRCEKDKYSFCRTANAKKCIFGGFKKICCKSCSKLAGAAYRRIAALRRFAKARRQSKRRRRFRSRLTRRKNRRRS</sequence>
<reference evidence="7 8" key="1">
    <citation type="journal article" date="2013" name="Nature">
        <title>Insights into bilaterian evolution from three spiralian genomes.</title>
        <authorList>
            <person name="Simakov O."/>
            <person name="Marletaz F."/>
            <person name="Cho S.J."/>
            <person name="Edsinger-Gonzales E."/>
            <person name="Havlak P."/>
            <person name="Hellsten U."/>
            <person name="Kuo D.H."/>
            <person name="Larsson T."/>
            <person name="Lv J."/>
            <person name="Arendt D."/>
            <person name="Savage R."/>
            <person name="Osoegawa K."/>
            <person name="de Jong P."/>
            <person name="Grimwood J."/>
            <person name="Chapman J.A."/>
            <person name="Shapiro H."/>
            <person name="Aerts A."/>
            <person name="Otillar R.P."/>
            <person name="Terry A.Y."/>
            <person name="Boore J.L."/>
            <person name="Grigoriev I.V."/>
            <person name="Lindberg D.R."/>
            <person name="Seaver E.C."/>
            <person name="Weisblat D.A."/>
            <person name="Putnam N.H."/>
            <person name="Rokhsar D.S."/>
        </authorList>
    </citation>
    <scope>NUCLEOTIDE SEQUENCE [LARGE SCALE GENOMIC DNA]</scope>
</reference>
<feature type="non-terminal residue" evidence="7">
    <location>
        <position position="1"/>
    </location>
</feature>
<dbReference type="GO" id="GO:0005576">
    <property type="term" value="C:extracellular region"/>
    <property type="evidence" value="ECO:0007669"/>
    <property type="project" value="UniProtKB-SubCell"/>
</dbReference>
<dbReference type="GO" id="GO:0030198">
    <property type="term" value="P:extracellular matrix organization"/>
    <property type="evidence" value="ECO:0007669"/>
    <property type="project" value="TreeGrafter"/>
</dbReference>
<dbReference type="InterPro" id="IPR000884">
    <property type="entry name" value="TSP1_rpt"/>
</dbReference>
<proteinExistence type="predicted"/>
<dbReference type="GeneID" id="20232767"/>
<gene>
    <name evidence="7" type="ORF">LOTGIDRAFT_127889</name>
</gene>
<dbReference type="FunFam" id="2.20.100.10:FF:000005">
    <property type="entry name" value="ADAM metallopeptidase with thrombospondin type 1 motif 9"/>
    <property type="match status" value="1"/>
</dbReference>
<evidence type="ECO:0000313" key="8">
    <source>
        <dbReference type="Proteomes" id="UP000030746"/>
    </source>
</evidence>
<keyword evidence="4" id="KW-0677">Repeat</keyword>
<evidence type="ECO:0000256" key="3">
    <source>
        <dbReference type="ARBA" id="ARBA00022729"/>
    </source>
</evidence>
<dbReference type="Gene3D" id="2.20.100.10">
    <property type="entry name" value="Thrombospondin type-1 (TSP1) repeat"/>
    <property type="match status" value="4"/>
</dbReference>
<protein>
    <recommendedName>
        <fullName evidence="9">PLAC domain-containing protein</fullName>
    </recommendedName>
</protein>
<dbReference type="SMART" id="SM00209">
    <property type="entry name" value="TSP1"/>
    <property type="match status" value="4"/>
</dbReference>
<dbReference type="OrthoDB" id="10035764at2759"/>
<dbReference type="RefSeq" id="XP_009061904.1">
    <property type="nucleotide sequence ID" value="XM_009063656.1"/>
</dbReference>
<accession>V3Z970</accession>
<dbReference type="PANTHER" id="PTHR13723">
    <property type="entry name" value="ADAMTS A DISINTEGRIN AND METALLOPROTEASE WITH THROMBOSPONDIN MOTIFS PROTEASE"/>
    <property type="match status" value="1"/>
</dbReference>
<keyword evidence="3" id="KW-0732">Signal</keyword>
<dbReference type="AlphaFoldDB" id="V3Z970"/>
<dbReference type="OMA" id="FNNNGRV"/>
<dbReference type="PROSITE" id="PS50092">
    <property type="entry name" value="TSP1"/>
    <property type="match status" value="3"/>
</dbReference>
<dbReference type="HOGENOM" id="CLU_958363_0_0_1"/>
<dbReference type="Proteomes" id="UP000030746">
    <property type="component" value="Unassembled WGS sequence"/>
</dbReference>
<dbReference type="GO" id="GO:0031012">
    <property type="term" value="C:extracellular matrix"/>
    <property type="evidence" value="ECO:0007669"/>
    <property type="project" value="TreeGrafter"/>
</dbReference>
<keyword evidence="2" id="KW-0964">Secreted</keyword>
<dbReference type="InterPro" id="IPR036383">
    <property type="entry name" value="TSP1_rpt_sf"/>
</dbReference>
<evidence type="ECO:0000256" key="1">
    <source>
        <dbReference type="ARBA" id="ARBA00004613"/>
    </source>
</evidence>
<organism evidence="7 8">
    <name type="scientific">Lottia gigantea</name>
    <name type="common">Giant owl limpet</name>
    <dbReference type="NCBI Taxonomy" id="225164"/>
    <lineage>
        <taxon>Eukaryota</taxon>
        <taxon>Metazoa</taxon>
        <taxon>Spiralia</taxon>
        <taxon>Lophotrochozoa</taxon>
        <taxon>Mollusca</taxon>
        <taxon>Gastropoda</taxon>
        <taxon>Patellogastropoda</taxon>
        <taxon>Lottioidea</taxon>
        <taxon>Lottiidae</taxon>
        <taxon>Lottia</taxon>
    </lineage>
</organism>
<evidence type="ECO:0000256" key="6">
    <source>
        <dbReference type="SAM" id="MobiDB-lite"/>
    </source>
</evidence>
<dbReference type="EMBL" id="KB202917">
    <property type="protein sequence ID" value="ESO87438.1"/>
    <property type="molecule type" value="Genomic_DNA"/>
</dbReference>
<evidence type="ECO:0000256" key="2">
    <source>
        <dbReference type="ARBA" id="ARBA00022525"/>
    </source>
</evidence>
<keyword evidence="5" id="KW-0865">Zymogen</keyword>
<evidence type="ECO:0000256" key="4">
    <source>
        <dbReference type="ARBA" id="ARBA00022737"/>
    </source>
</evidence>
<dbReference type="InterPro" id="IPR050439">
    <property type="entry name" value="ADAMTS_ADAMTS-like"/>
</dbReference>
<dbReference type="CTD" id="20232767"/>
<feature type="region of interest" description="Disordered" evidence="6">
    <location>
        <begin position="270"/>
        <end position="291"/>
    </location>
</feature>
<dbReference type="FunFam" id="2.20.100.10:FF:000010">
    <property type="entry name" value="ADAM metallopeptidase with thrombospondin type 1 motif 9"/>
    <property type="match status" value="1"/>
</dbReference>
<evidence type="ECO:0008006" key="9">
    <source>
        <dbReference type="Google" id="ProtNLM"/>
    </source>
</evidence>